<geneLocation type="plasmid" evidence="1 2">
    <name>pl2WSM5005</name>
</geneLocation>
<proteinExistence type="predicted"/>
<keyword evidence="2" id="KW-1185">Reference proteome</keyword>
<accession>A0ACA8AXC0</accession>
<dbReference type="EMBL" id="CP017565">
    <property type="protein sequence ID" value="APA90374.1"/>
    <property type="molecule type" value="Genomic_DNA"/>
</dbReference>
<organism evidence="1 2">
    <name type="scientific">Paraburkholderia sprentiae WSM5005</name>
    <dbReference type="NCBI Taxonomy" id="754502"/>
    <lineage>
        <taxon>Bacteria</taxon>
        <taxon>Pseudomonadati</taxon>
        <taxon>Pseudomonadota</taxon>
        <taxon>Betaproteobacteria</taxon>
        <taxon>Burkholderiales</taxon>
        <taxon>Burkholderiaceae</taxon>
        <taxon>Paraburkholderia</taxon>
    </lineage>
</organism>
<sequence>MAAVLELSPEPERQPEGSTGRTALSVASPAAPATPSPSASGLTPIARLTSDSRIGRINPESDAKTVLRYSSQFARNYIRSDYNFCASKIAVARGGKVKALEKALRDTSNWLGKTDEWLARHEARPLEMPHELIELTITRPLAGLLVRCLTQYDRVFVRSTERMIERKITDQNRANILANAERRLKHIVQVCMPDNDQYDPDGQRRES</sequence>
<evidence type="ECO:0000313" key="2">
    <source>
        <dbReference type="Proteomes" id="UP000179860"/>
    </source>
</evidence>
<name>A0ACA8AXC0_9BURK</name>
<gene>
    <name evidence="1" type="ORF">BJG93_32790</name>
</gene>
<protein>
    <submittedName>
        <fullName evidence="1">DUF1845 domain-containing protein</fullName>
    </submittedName>
</protein>
<evidence type="ECO:0000313" key="1">
    <source>
        <dbReference type="EMBL" id="APA90374.1"/>
    </source>
</evidence>
<dbReference type="Proteomes" id="UP000179860">
    <property type="component" value="Plasmid pl2WSM5005"/>
</dbReference>
<reference evidence="1" key="1">
    <citation type="submission" date="2016-09" db="EMBL/GenBank/DDBJ databases">
        <title>The Complete Genome of Burkholderia sprentiae wsm5005.</title>
        <authorList>
            <person name="De Meyer S."/>
            <person name="Wang P."/>
            <person name="Terpolilli J."/>
        </authorList>
    </citation>
    <scope>NUCLEOTIDE SEQUENCE</scope>
    <source>
        <strain evidence="1">WSM5005</strain>
        <plasmid evidence="1">pl2WSM5005</plasmid>
    </source>
</reference>
<keyword evidence="1" id="KW-0614">Plasmid</keyword>
<reference evidence="1" key="2">
    <citation type="submission" date="2021-06" db="EMBL/GenBank/DDBJ databases">
        <authorList>
            <person name="Rogers T.H."/>
            <person name="Ramsay J.P."/>
            <person name="Wang P."/>
            <person name="Terpolilli J."/>
        </authorList>
    </citation>
    <scope>NUCLEOTIDE SEQUENCE</scope>
    <source>
        <strain evidence="1">WSM5005</strain>
        <plasmid evidence="1">pl2WSM5005</plasmid>
    </source>
</reference>